<dbReference type="Pfam" id="PF00534">
    <property type="entry name" value="Glycos_transf_1"/>
    <property type="match status" value="1"/>
</dbReference>
<dbReference type="InterPro" id="IPR001296">
    <property type="entry name" value="Glyco_trans_1"/>
</dbReference>
<dbReference type="CDD" id="cd03801">
    <property type="entry name" value="GT4_PimA-like"/>
    <property type="match status" value="1"/>
</dbReference>
<dbReference type="SUPFAM" id="SSF53756">
    <property type="entry name" value="UDP-Glycosyltransferase/glycogen phosphorylase"/>
    <property type="match status" value="1"/>
</dbReference>
<evidence type="ECO:0000259" key="2">
    <source>
        <dbReference type="Pfam" id="PF00534"/>
    </source>
</evidence>
<dbReference type="GO" id="GO:0009103">
    <property type="term" value="P:lipopolysaccharide biosynthetic process"/>
    <property type="evidence" value="ECO:0007669"/>
    <property type="project" value="TreeGrafter"/>
</dbReference>
<evidence type="ECO:0000256" key="1">
    <source>
        <dbReference type="ARBA" id="ARBA00022679"/>
    </source>
</evidence>
<evidence type="ECO:0008006" key="6">
    <source>
        <dbReference type="Google" id="ProtNLM"/>
    </source>
</evidence>
<sequence>MNILVFSWRDPKHPLAGGAEQVMHEHMKGWVAAGHSVTLFSSRFKNSLSEEVIDGIRAIRKGHQYHLGVQLAGFFFYLKNNDKYDLIVDQFHGMPFFTPFYTTKPKVAVIQEVAREVWFLNPLPRPLNWIYGIAGYLLEPFVLLLYKNVPFITGSESAKRDIISFGIPGKNITVVPHGVIVTRPTPFPRKEKIKTIVFLGVISRDKGIVDAIECFTLLSKTGPYRFWVIGRPESEEYYRYIKERVIKNRLDDKVKFWGYVSQPKKFELLARAHILINPSVREGWGLVNIEANAMGTPVIAYRSPGLVDSVREGESGLICSENTPEDMVDNVKKLFGDNLLYAKLQEGAKRWAGMFSWEKSKKQSLKMIENIGQ</sequence>
<keyword evidence="1" id="KW-0808">Transferase</keyword>
<dbReference type="STRING" id="1797517.A3F61_00895"/>
<feature type="domain" description="Glycosyltransferase subfamily 4-like N-terminal" evidence="3">
    <location>
        <begin position="17"/>
        <end position="181"/>
    </location>
</feature>
<dbReference type="Gene3D" id="3.40.50.2000">
    <property type="entry name" value="Glycogen Phosphorylase B"/>
    <property type="match status" value="2"/>
</dbReference>
<dbReference type="AlphaFoldDB" id="A0A1G1VC41"/>
<dbReference type="PANTHER" id="PTHR46401:SF2">
    <property type="entry name" value="GLYCOSYLTRANSFERASE WBBK-RELATED"/>
    <property type="match status" value="1"/>
</dbReference>
<evidence type="ECO:0000313" key="5">
    <source>
        <dbReference type="Proteomes" id="UP000178272"/>
    </source>
</evidence>
<organism evidence="4 5">
    <name type="scientific">Candidatus Blackburnbacteria bacterium RIFCSPHIGHO2_12_FULL_41_13b</name>
    <dbReference type="NCBI Taxonomy" id="1797517"/>
    <lineage>
        <taxon>Bacteria</taxon>
        <taxon>Candidatus Blackburniibacteriota</taxon>
    </lineage>
</organism>
<comment type="caution">
    <text evidence="4">The sequence shown here is derived from an EMBL/GenBank/DDBJ whole genome shotgun (WGS) entry which is preliminary data.</text>
</comment>
<proteinExistence type="predicted"/>
<feature type="domain" description="Glycosyl transferase family 1" evidence="2">
    <location>
        <begin position="189"/>
        <end position="351"/>
    </location>
</feature>
<accession>A0A1G1VC41</accession>
<gene>
    <name evidence="4" type="ORF">A3F61_00895</name>
</gene>
<dbReference type="Pfam" id="PF13439">
    <property type="entry name" value="Glyco_transf_4"/>
    <property type="match status" value="1"/>
</dbReference>
<protein>
    <recommendedName>
        <fullName evidence="6">Glycosyl transferase family 1 domain-containing protein</fullName>
    </recommendedName>
</protein>
<evidence type="ECO:0000259" key="3">
    <source>
        <dbReference type="Pfam" id="PF13439"/>
    </source>
</evidence>
<dbReference type="PANTHER" id="PTHR46401">
    <property type="entry name" value="GLYCOSYLTRANSFERASE WBBK-RELATED"/>
    <property type="match status" value="1"/>
</dbReference>
<evidence type="ECO:0000313" key="4">
    <source>
        <dbReference type="EMBL" id="OGY12960.1"/>
    </source>
</evidence>
<dbReference type="Proteomes" id="UP000178272">
    <property type="component" value="Unassembled WGS sequence"/>
</dbReference>
<dbReference type="InterPro" id="IPR028098">
    <property type="entry name" value="Glyco_trans_4-like_N"/>
</dbReference>
<dbReference type="EMBL" id="MHCA01000004">
    <property type="protein sequence ID" value="OGY12960.1"/>
    <property type="molecule type" value="Genomic_DNA"/>
</dbReference>
<dbReference type="GO" id="GO:0016757">
    <property type="term" value="F:glycosyltransferase activity"/>
    <property type="evidence" value="ECO:0007669"/>
    <property type="project" value="InterPro"/>
</dbReference>
<reference evidence="4 5" key="1">
    <citation type="journal article" date="2016" name="Nat. Commun.">
        <title>Thousands of microbial genomes shed light on interconnected biogeochemical processes in an aquifer system.</title>
        <authorList>
            <person name="Anantharaman K."/>
            <person name="Brown C.T."/>
            <person name="Hug L.A."/>
            <person name="Sharon I."/>
            <person name="Castelle C.J."/>
            <person name="Probst A.J."/>
            <person name="Thomas B.C."/>
            <person name="Singh A."/>
            <person name="Wilkins M.J."/>
            <person name="Karaoz U."/>
            <person name="Brodie E.L."/>
            <person name="Williams K.H."/>
            <person name="Hubbard S.S."/>
            <person name="Banfield J.F."/>
        </authorList>
    </citation>
    <scope>NUCLEOTIDE SEQUENCE [LARGE SCALE GENOMIC DNA]</scope>
</reference>
<name>A0A1G1VC41_9BACT</name>